<dbReference type="SMART" id="SM00091">
    <property type="entry name" value="PAS"/>
    <property type="match status" value="2"/>
</dbReference>
<dbReference type="InterPro" id="IPR003661">
    <property type="entry name" value="HisK_dim/P_dom"/>
</dbReference>
<comment type="catalytic activity">
    <reaction evidence="1">
        <text>ATP + protein L-histidine = ADP + protein N-phospho-L-histidine.</text>
        <dbReference type="EC" id="2.7.13.3"/>
    </reaction>
</comment>
<dbReference type="Gene3D" id="3.30.565.10">
    <property type="entry name" value="Histidine kinase-like ATPase, C-terminal domain"/>
    <property type="match status" value="1"/>
</dbReference>
<name>A0A8J6ZME1_DESMC</name>
<dbReference type="PROSITE" id="PS50112">
    <property type="entry name" value="PAS"/>
    <property type="match status" value="1"/>
</dbReference>
<dbReference type="Pfam" id="PF00512">
    <property type="entry name" value="HisKA"/>
    <property type="match status" value="1"/>
</dbReference>
<comment type="caution">
    <text evidence="10">The sequence shown here is derived from an EMBL/GenBank/DDBJ whole genome shotgun (WGS) entry which is preliminary data.</text>
</comment>
<keyword evidence="6" id="KW-0902">Two-component regulatory system</keyword>
<accession>A0A8J6ZME1</accession>
<keyword evidence="5" id="KW-0418">Kinase</keyword>
<evidence type="ECO:0000313" key="11">
    <source>
        <dbReference type="Proteomes" id="UP000622533"/>
    </source>
</evidence>
<dbReference type="NCBIfam" id="TIGR00229">
    <property type="entry name" value="sensory_box"/>
    <property type="match status" value="1"/>
</dbReference>
<evidence type="ECO:0000256" key="2">
    <source>
        <dbReference type="ARBA" id="ARBA00012438"/>
    </source>
</evidence>
<dbReference type="SUPFAM" id="SSF47384">
    <property type="entry name" value="Homodimeric domain of signal transducing histidine kinase"/>
    <property type="match status" value="1"/>
</dbReference>
<dbReference type="InterPro" id="IPR036097">
    <property type="entry name" value="HisK_dim/P_sf"/>
</dbReference>
<dbReference type="EC" id="2.7.13.3" evidence="2"/>
<dbReference type="InterPro" id="IPR035965">
    <property type="entry name" value="PAS-like_dom_sf"/>
</dbReference>
<evidence type="ECO:0000313" key="10">
    <source>
        <dbReference type="EMBL" id="MBE9021621.1"/>
    </source>
</evidence>
<dbReference type="InterPro" id="IPR003594">
    <property type="entry name" value="HATPase_dom"/>
</dbReference>
<evidence type="ECO:0000256" key="3">
    <source>
        <dbReference type="ARBA" id="ARBA00022553"/>
    </source>
</evidence>
<evidence type="ECO:0000259" key="9">
    <source>
        <dbReference type="PROSITE" id="PS50112"/>
    </source>
</evidence>
<dbReference type="CDD" id="cd00075">
    <property type="entry name" value="HATPase"/>
    <property type="match status" value="1"/>
</dbReference>
<keyword evidence="3" id="KW-0597">Phosphoprotein</keyword>
<proteinExistence type="predicted"/>
<dbReference type="Pfam" id="PF13426">
    <property type="entry name" value="PAS_9"/>
    <property type="match status" value="1"/>
</dbReference>
<keyword evidence="11" id="KW-1185">Reference proteome</keyword>
<dbReference type="SMART" id="SM00388">
    <property type="entry name" value="HisKA"/>
    <property type="match status" value="1"/>
</dbReference>
<feature type="domain" description="PAS" evidence="9">
    <location>
        <begin position="30"/>
        <end position="77"/>
    </location>
</feature>
<dbReference type="PROSITE" id="PS50109">
    <property type="entry name" value="HIS_KIN"/>
    <property type="match status" value="1"/>
</dbReference>
<dbReference type="InterPro" id="IPR036890">
    <property type="entry name" value="HATPase_C_sf"/>
</dbReference>
<evidence type="ECO:0000256" key="1">
    <source>
        <dbReference type="ARBA" id="ARBA00000085"/>
    </source>
</evidence>
<dbReference type="CDD" id="cd00130">
    <property type="entry name" value="PAS"/>
    <property type="match status" value="1"/>
</dbReference>
<dbReference type="InterPro" id="IPR004358">
    <property type="entry name" value="Sig_transdc_His_kin-like_C"/>
</dbReference>
<dbReference type="PRINTS" id="PR00344">
    <property type="entry name" value="BCTRLSENSOR"/>
</dbReference>
<dbReference type="RefSeq" id="WP_193913798.1">
    <property type="nucleotide sequence ID" value="NZ_JADEXS020000001.1"/>
</dbReference>
<organism evidence="10 11">
    <name type="scientific">Desmonostoc muscorum LEGE 12446</name>
    <dbReference type="NCBI Taxonomy" id="1828758"/>
    <lineage>
        <taxon>Bacteria</taxon>
        <taxon>Bacillati</taxon>
        <taxon>Cyanobacteriota</taxon>
        <taxon>Cyanophyceae</taxon>
        <taxon>Nostocales</taxon>
        <taxon>Nostocaceae</taxon>
        <taxon>Desmonostoc</taxon>
    </lineage>
</organism>
<dbReference type="InterPro" id="IPR005467">
    <property type="entry name" value="His_kinase_dom"/>
</dbReference>
<dbReference type="InterPro" id="IPR000014">
    <property type="entry name" value="PAS"/>
</dbReference>
<protein>
    <recommendedName>
        <fullName evidence="2">histidine kinase</fullName>
        <ecNumber evidence="2">2.7.13.3</ecNumber>
    </recommendedName>
</protein>
<reference evidence="10" key="1">
    <citation type="submission" date="2020-10" db="EMBL/GenBank/DDBJ databases">
        <authorList>
            <person name="Castelo-Branco R."/>
            <person name="Eusebio N."/>
            <person name="Adriana R."/>
            <person name="Vieira A."/>
            <person name="Brugerolle De Fraissinette N."/>
            <person name="Rezende De Castro R."/>
            <person name="Schneider M.P."/>
            <person name="Vasconcelos V."/>
            <person name="Leao P.N."/>
        </authorList>
    </citation>
    <scope>NUCLEOTIDE SEQUENCE</scope>
    <source>
        <strain evidence="10">LEGE 12446</strain>
    </source>
</reference>
<dbReference type="SUPFAM" id="SSF55874">
    <property type="entry name" value="ATPase domain of HSP90 chaperone/DNA topoisomerase II/histidine kinase"/>
    <property type="match status" value="1"/>
</dbReference>
<evidence type="ECO:0000256" key="7">
    <source>
        <dbReference type="ARBA" id="ARBA00055745"/>
    </source>
</evidence>
<feature type="domain" description="Histidine kinase" evidence="8">
    <location>
        <begin position="329"/>
        <end position="545"/>
    </location>
</feature>
<comment type="function">
    <text evidence="7">Photoreceptor which exists in two forms that are reversibly interconvertible by light: the R form that absorbs maximally in the red region of the spectrum and the FR form that absorbs maximally in the far-red region.</text>
</comment>
<evidence type="ECO:0000259" key="8">
    <source>
        <dbReference type="PROSITE" id="PS50109"/>
    </source>
</evidence>
<sequence length="547" mass="62843">MIFTNKFSELHNSQADTLQLEEELQFSKFLMERLTDPVFWISSDARIIYVNHAACNFVGDSYDELLSMTIHDVILDFSLEVWPNCWKTIKQQGSLYFESIHQTQENQRLTVEITASYMEYESREYGCILIRDISKRKHVSFVLSKANQVLEYRVQELLTEIKYVNQILSHERAECKWVKAKLENSLSLLQATLESIDCGVIAIGCDGDIISSNGKFAQMWQVPNSIISSCNYQQYITFYINQINNPEILCRDIQKLNSQKDFESYDILELKDGRFFERCSKPLRLSEEIIGIVWSFRDITERQQAESENRRILEQEKQLAEGRAQFVSMVSHEFRSPLNVISYSTSLLKRHSHHWSDEKKLQYLQRLQTATEQISHLMDEVLLIGSAEAGKLQCELKPLDLNLFCREILAEINLQTNSLSAVNFVSKGNCKPVWVDKKLLQPVLMNLLSNAVKYSPTSSKVDLILSYQDEKVIFQIKDKGIGISLEDQQQLFKPFYRGGNVGDVPGNGLGLAIVKKLVDLHHSQIDVVSQVGKGTIFTVTLLLKQPL</sequence>
<dbReference type="SMART" id="SM00387">
    <property type="entry name" value="HATPase_c"/>
    <property type="match status" value="1"/>
</dbReference>
<dbReference type="Gene3D" id="3.30.450.20">
    <property type="entry name" value="PAS domain"/>
    <property type="match status" value="2"/>
</dbReference>
<evidence type="ECO:0000256" key="4">
    <source>
        <dbReference type="ARBA" id="ARBA00022679"/>
    </source>
</evidence>
<dbReference type="InterPro" id="IPR050736">
    <property type="entry name" value="Sensor_HK_Regulatory"/>
</dbReference>
<dbReference type="Pfam" id="PF02518">
    <property type="entry name" value="HATPase_c"/>
    <property type="match status" value="1"/>
</dbReference>
<dbReference type="Proteomes" id="UP000622533">
    <property type="component" value="Unassembled WGS sequence"/>
</dbReference>
<dbReference type="FunFam" id="3.30.565.10:FF:000006">
    <property type="entry name" value="Sensor histidine kinase WalK"/>
    <property type="match status" value="1"/>
</dbReference>
<dbReference type="Gene3D" id="1.10.287.130">
    <property type="match status" value="1"/>
</dbReference>
<evidence type="ECO:0000256" key="5">
    <source>
        <dbReference type="ARBA" id="ARBA00022777"/>
    </source>
</evidence>
<dbReference type="CDD" id="cd00082">
    <property type="entry name" value="HisKA"/>
    <property type="match status" value="1"/>
</dbReference>
<dbReference type="SUPFAM" id="SSF55785">
    <property type="entry name" value="PYP-like sensor domain (PAS domain)"/>
    <property type="match status" value="2"/>
</dbReference>
<dbReference type="GO" id="GO:0000155">
    <property type="term" value="F:phosphorelay sensor kinase activity"/>
    <property type="evidence" value="ECO:0007669"/>
    <property type="project" value="InterPro"/>
</dbReference>
<dbReference type="AlphaFoldDB" id="A0A8J6ZME1"/>
<keyword evidence="4" id="KW-0808">Transferase</keyword>
<gene>
    <name evidence="10" type="ORF">IQ276_03820</name>
</gene>
<dbReference type="EMBL" id="JADEXS010000031">
    <property type="protein sequence ID" value="MBE9021621.1"/>
    <property type="molecule type" value="Genomic_DNA"/>
</dbReference>
<dbReference type="PANTHER" id="PTHR43711:SF26">
    <property type="entry name" value="SENSOR HISTIDINE KINASE RCSC"/>
    <property type="match status" value="1"/>
</dbReference>
<dbReference type="PANTHER" id="PTHR43711">
    <property type="entry name" value="TWO-COMPONENT HISTIDINE KINASE"/>
    <property type="match status" value="1"/>
</dbReference>
<evidence type="ECO:0000256" key="6">
    <source>
        <dbReference type="ARBA" id="ARBA00023012"/>
    </source>
</evidence>